<accession>A0A176VU26</accession>
<dbReference type="EMBL" id="LVLJ01002842">
    <property type="protein sequence ID" value="OAE23376.1"/>
    <property type="molecule type" value="Genomic_DNA"/>
</dbReference>
<organism evidence="1 2">
    <name type="scientific">Marchantia polymorpha subsp. ruderalis</name>
    <dbReference type="NCBI Taxonomy" id="1480154"/>
    <lineage>
        <taxon>Eukaryota</taxon>
        <taxon>Viridiplantae</taxon>
        <taxon>Streptophyta</taxon>
        <taxon>Embryophyta</taxon>
        <taxon>Marchantiophyta</taxon>
        <taxon>Marchantiopsida</taxon>
        <taxon>Marchantiidae</taxon>
        <taxon>Marchantiales</taxon>
        <taxon>Marchantiaceae</taxon>
        <taxon>Marchantia</taxon>
    </lineage>
</organism>
<evidence type="ECO:0000313" key="2">
    <source>
        <dbReference type="Proteomes" id="UP000077202"/>
    </source>
</evidence>
<sequence>MLLAARRENAAAQNLRTALVHEGLRAELQLDADADAKAEAVLSRYRARIQNQAGSPYSKLLYFTLSVTYVIRSPVRECVQHDRSPTPRLSNCFASIDGRCAVLRRSAFCVHLVAKGGGWSENQQLSCLSYRVLAFEVFADLSSELASDLTLASWLFT</sequence>
<dbReference type="Proteomes" id="UP000077202">
    <property type="component" value="Unassembled WGS sequence"/>
</dbReference>
<dbReference type="AlphaFoldDB" id="A0A176VU26"/>
<reference evidence="1" key="1">
    <citation type="submission" date="2016-03" db="EMBL/GenBank/DDBJ databases">
        <title>Mechanisms controlling the formation of the plant cell surface in tip-growing cells are functionally conserved among land plants.</title>
        <authorList>
            <person name="Honkanen S."/>
            <person name="Jones V.A."/>
            <person name="Morieri G."/>
            <person name="Champion C."/>
            <person name="Hetherington A.J."/>
            <person name="Kelly S."/>
            <person name="Saint-Marcoux D."/>
            <person name="Proust H."/>
            <person name="Prescott H."/>
            <person name="Dolan L."/>
        </authorList>
    </citation>
    <scope>NUCLEOTIDE SEQUENCE [LARGE SCALE GENOMIC DNA]</scope>
    <source>
        <tissue evidence="1">Whole gametophyte</tissue>
    </source>
</reference>
<comment type="caution">
    <text evidence="1">The sequence shown here is derived from an EMBL/GenBank/DDBJ whole genome shotgun (WGS) entry which is preliminary data.</text>
</comment>
<proteinExistence type="predicted"/>
<name>A0A176VU26_MARPO</name>
<keyword evidence="2" id="KW-1185">Reference proteome</keyword>
<gene>
    <name evidence="1" type="ORF">AXG93_1660s1350</name>
</gene>
<protein>
    <submittedName>
        <fullName evidence="1">Uncharacterized protein</fullName>
    </submittedName>
</protein>
<evidence type="ECO:0000313" key="1">
    <source>
        <dbReference type="EMBL" id="OAE23376.1"/>
    </source>
</evidence>